<feature type="transmembrane region" description="Helical" evidence="5">
    <location>
        <begin position="324"/>
        <end position="348"/>
    </location>
</feature>
<feature type="transmembrane region" description="Helical" evidence="5">
    <location>
        <begin position="71"/>
        <end position="88"/>
    </location>
</feature>
<dbReference type="Pfam" id="PF07690">
    <property type="entry name" value="MFS_1"/>
    <property type="match status" value="1"/>
</dbReference>
<dbReference type="SUPFAM" id="SSF103473">
    <property type="entry name" value="MFS general substrate transporter"/>
    <property type="match status" value="1"/>
</dbReference>
<keyword evidence="4 5" id="KW-0472">Membrane</keyword>
<reference evidence="6 7" key="1">
    <citation type="submission" date="2018-11" db="EMBL/GenBank/DDBJ databases">
        <title>Schleiferia aggregans sp. nov., a moderately thermophilic heterotrophic bacterium isolated from microbial mats at a terrestrial hot spring.</title>
        <authorList>
            <person name="Iino T."/>
            <person name="Ohkuma M."/>
            <person name="Haruta S."/>
        </authorList>
    </citation>
    <scope>NUCLEOTIDE SEQUENCE [LARGE SCALE GENOMIC DNA]</scope>
    <source>
        <strain evidence="6 7">LA</strain>
    </source>
</reference>
<dbReference type="GO" id="GO:0015232">
    <property type="term" value="F:heme transmembrane transporter activity"/>
    <property type="evidence" value="ECO:0007669"/>
    <property type="project" value="TreeGrafter"/>
</dbReference>
<comment type="caution">
    <text evidence="6">The sequence shown here is derived from an EMBL/GenBank/DDBJ whole genome shotgun (WGS) entry which is preliminary data.</text>
</comment>
<accession>A0A401XMZ1</accession>
<feature type="transmembrane region" description="Helical" evidence="5">
    <location>
        <begin position="7"/>
        <end position="28"/>
    </location>
</feature>
<keyword evidence="3 5" id="KW-1133">Transmembrane helix</keyword>
<dbReference type="GO" id="GO:0097037">
    <property type="term" value="P:heme export"/>
    <property type="evidence" value="ECO:0007669"/>
    <property type="project" value="TreeGrafter"/>
</dbReference>
<sequence length="376" mass="40772">MPKKLYFTGFLLVTFASQAIWITFAPVASRIASEVGTTPTYIGMLAVLYPIFFLILSLPAGRRVDSNLKKYMLIAALLTAASAIGRFISQNLVILYFCQTLAAVAQPFVLNGFVPVAHTLFPSHRSRALSALSIAMYSGMAFSLLTGVYLYERFGMHGLLWPSAITGLFGLVLIAVFNKSIDYRSLQSKVKFSEIKTLMTSKPVLLLGSILGLGVGTFDNLSTWLEPALRHTEASNTAGSAMGMAILAGILSVSPVVGIVSKRGWHTRYLHFATLAVSGGMYLLSTHQPVWLIKSILIFGGSAMFPAYPIILELVAERYVSVGLATGAVGMISRLITVTLTVSAALFISGPKVFFTYLSIPVLLGFFLIFFYEKTS</sequence>
<dbReference type="PANTHER" id="PTHR10924:SF4">
    <property type="entry name" value="GH15861P"/>
    <property type="match status" value="1"/>
</dbReference>
<feature type="transmembrane region" description="Helical" evidence="5">
    <location>
        <begin position="40"/>
        <end position="59"/>
    </location>
</feature>
<evidence type="ECO:0000256" key="1">
    <source>
        <dbReference type="ARBA" id="ARBA00004141"/>
    </source>
</evidence>
<feature type="transmembrane region" description="Helical" evidence="5">
    <location>
        <begin position="269"/>
        <end position="285"/>
    </location>
</feature>
<dbReference type="GO" id="GO:0016020">
    <property type="term" value="C:membrane"/>
    <property type="evidence" value="ECO:0007669"/>
    <property type="project" value="UniProtKB-SubCell"/>
</dbReference>
<dbReference type="AlphaFoldDB" id="A0A401XMZ1"/>
<dbReference type="PANTHER" id="PTHR10924">
    <property type="entry name" value="MAJOR FACILITATOR SUPERFAMILY PROTEIN-RELATED"/>
    <property type="match status" value="1"/>
</dbReference>
<dbReference type="RefSeq" id="WP_124398427.1">
    <property type="nucleotide sequence ID" value="NZ_BHZE01000021.1"/>
</dbReference>
<feature type="transmembrane region" description="Helical" evidence="5">
    <location>
        <begin position="198"/>
        <end position="218"/>
    </location>
</feature>
<evidence type="ECO:0000313" key="7">
    <source>
        <dbReference type="Proteomes" id="UP000286715"/>
    </source>
</evidence>
<dbReference type="OrthoDB" id="8596007at2"/>
<keyword evidence="7" id="KW-1185">Reference proteome</keyword>
<organism evidence="6 7">
    <name type="scientific">Thermaurantimonas aggregans</name>
    <dbReference type="NCBI Taxonomy" id="2173829"/>
    <lineage>
        <taxon>Bacteria</taxon>
        <taxon>Pseudomonadati</taxon>
        <taxon>Bacteroidota</taxon>
        <taxon>Flavobacteriia</taxon>
        <taxon>Flavobacteriales</taxon>
        <taxon>Schleiferiaceae</taxon>
        <taxon>Thermaurantimonas</taxon>
    </lineage>
</organism>
<feature type="transmembrane region" description="Helical" evidence="5">
    <location>
        <begin position="291"/>
        <end position="312"/>
    </location>
</feature>
<dbReference type="InterPro" id="IPR049680">
    <property type="entry name" value="FLVCR1-2_SLC49-like"/>
</dbReference>
<feature type="transmembrane region" description="Helical" evidence="5">
    <location>
        <begin position="129"/>
        <end position="151"/>
    </location>
</feature>
<evidence type="ECO:0000256" key="2">
    <source>
        <dbReference type="ARBA" id="ARBA00022692"/>
    </source>
</evidence>
<protein>
    <submittedName>
        <fullName evidence="6">MFS transporter</fullName>
    </submittedName>
</protein>
<name>A0A401XMZ1_9FLAO</name>
<keyword evidence="2 5" id="KW-0812">Transmembrane</keyword>
<feature type="transmembrane region" description="Helical" evidence="5">
    <location>
        <begin position="157"/>
        <end position="177"/>
    </location>
</feature>
<gene>
    <name evidence="6" type="ORF">JCM31826_18500</name>
</gene>
<dbReference type="Gene3D" id="1.20.1250.20">
    <property type="entry name" value="MFS general substrate transporter like domains"/>
    <property type="match status" value="1"/>
</dbReference>
<feature type="transmembrane region" description="Helical" evidence="5">
    <location>
        <begin position="354"/>
        <end position="372"/>
    </location>
</feature>
<comment type="subcellular location">
    <subcellularLocation>
        <location evidence="1">Membrane</location>
        <topology evidence="1">Multi-pass membrane protein</topology>
    </subcellularLocation>
</comment>
<dbReference type="Proteomes" id="UP000286715">
    <property type="component" value="Unassembled WGS sequence"/>
</dbReference>
<dbReference type="InterPro" id="IPR011701">
    <property type="entry name" value="MFS"/>
</dbReference>
<dbReference type="GO" id="GO:0020037">
    <property type="term" value="F:heme binding"/>
    <property type="evidence" value="ECO:0007669"/>
    <property type="project" value="TreeGrafter"/>
</dbReference>
<feature type="transmembrane region" description="Helical" evidence="5">
    <location>
        <begin position="238"/>
        <end position="257"/>
    </location>
</feature>
<feature type="transmembrane region" description="Helical" evidence="5">
    <location>
        <begin position="94"/>
        <end position="117"/>
    </location>
</feature>
<dbReference type="InterPro" id="IPR036259">
    <property type="entry name" value="MFS_trans_sf"/>
</dbReference>
<proteinExistence type="predicted"/>
<evidence type="ECO:0000256" key="5">
    <source>
        <dbReference type="SAM" id="Phobius"/>
    </source>
</evidence>
<evidence type="ECO:0000313" key="6">
    <source>
        <dbReference type="EMBL" id="GCD78368.1"/>
    </source>
</evidence>
<evidence type="ECO:0000256" key="4">
    <source>
        <dbReference type="ARBA" id="ARBA00023136"/>
    </source>
</evidence>
<dbReference type="EMBL" id="BHZE01000021">
    <property type="protein sequence ID" value="GCD78368.1"/>
    <property type="molecule type" value="Genomic_DNA"/>
</dbReference>
<evidence type="ECO:0000256" key="3">
    <source>
        <dbReference type="ARBA" id="ARBA00022989"/>
    </source>
</evidence>